<comment type="caution">
    <text evidence="5">The sequence shown here is derived from an EMBL/GenBank/DDBJ whole genome shotgun (WGS) entry which is preliminary data.</text>
</comment>
<keyword evidence="6" id="KW-1185">Reference proteome</keyword>
<evidence type="ECO:0000256" key="4">
    <source>
        <dbReference type="ARBA" id="ARBA00046271"/>
    </source>
</evidence>
<proteinExistence type="predicted"/>
<evidence type="ECO:0000256" key="2">
    <source>
        <dbReference type="ARBA" id="ARBA00023136"/>
    </source>
</evidence>
<reference evidence="5" key="1">
    <citation type="journal article" date="2020" name="Stud. Mycol.">
        <title>101 Dothideomycetes genomes: a test case for predicting lifestyles and emergence of pathogens.</title>
        <authorList>
            <person name="Haridas S."/>
            <person name="Albert R."/>
            <person name="Binder M."/>
            <person name="Bloem J."/>
            <person name="Labutti K."/>
            <person name="Salamov A."/>
            <person name="Andreopoulos B."/>
            <person name="Baker S."/>
            <person name="Barry K."/>
            <person name="Bills G."/>
            <person name="Bluhm B."/>
            <person name="Cannon C."/>
            <person name="Castanera R."/>
            <person name="Culley D."/>
            <person name="Daum C."/>
            <person name="Ezra D."/>
            <person name="Gonzalez J."/>
            <person name="Henrissat B."/>
            <person name="Kuo A."/>
            <person name="Liang C."/>
            <person name="Lipzen A."/>
            <person name="Lutzoni F."/>
            <person name="Magnuson J."/>
            <person name="Mondo S."/>
            <person name="Nolan M."/>
            <person name="Ohm R."/>
            <person name="Pangilinan J."/>
            <person name="Park H.-J."/>
            <person name="Ramirez L."/>
            <person name="Alfaro M."/>
            <person name="Sun H."/>
            <person name="Tritt A."/>
            <person name="Yoshinaga Y."/>
            <person name="Zwiers L.-H."/>
            <person name="Turgeon B."/>
            <person name="Goodwin S."/>
            <person name="Spatafora J."/>
            <person name="Crous P."/>
            <person name="Grigoriev I."/>
        </authorList>
    </citation>
    <scope>NUCLEOTIDE SEQUENCE</scope>
    <source>
        <strain evidence="5">CBS 690.94</strain>
    </source>
</reference>
<dbReference type="EMBL" id="MU001495">
    <property type="protein sequence ID" value="KAF2449041.1"/>
    <property type="molecule type" value="Genomic_DNA"/>
</dbReference>
<dbReference type="Proteomes" id="UP000799764">
    <property type="component" value="Unassembled WGS sequence"/>
</dbReference>
<dbReference type="GO" id="GO:0016559">
    <property type="term" value="P:peroxisome fission"/>
    <property type="evidence" value="ECO:0007669"/>
    <property type="project" value="InterPro"/>
</dbReference>
<comment type="subcellular location">
    <subcellularLocation>
        <location evidence="4">Peroxisome membrane</location>
    </subcellularLocation>
</comment>
<evidence type="ECO:0000256" key="1">
    <source>
        <dbReference type="ARBA" id="ARBA00022593"/>
    </source>
</evidence>
<keyword evidence="2" id="KW-0472">Membrane</keyword>
<evidence type="ECO:0000256" key="3">
    <source>
        <dbReference type="ARBA" id="ARBA00023140"/>
    </source>
</evidence>
<gene>
    <name evidence="5" type="ORF">P171DRAFT_518460</name>
</gene>
<organism evidence="5 6">
    <name type="scientific">Karstenula rhodostoma CBS 690.94</name>
    <dbReference type="NCBI Taxonomy" id="1392251"/>
    <lineage>
        <taxon>Eukaryota</taxon>
        <taxon>Fungi</taxon>
        <taxon>Dikarya</taxon>
        <taxon>Ascomycota</taxon>
        <taxon>Pezizomycotina</taxon>
        <taxon>Dothideomycetes</taxon>
        <taxon>Pleosporomycetidae</taxon>
        <taxon>Pleosporales</taxon>
        <taxon>Massarineae</taxon>
        <taxon>Didymosphaeriaceae</taxon>
        <taxon>Karstenula</taxon>
    </lineage>
</organism>
<protein>
    <recommendedName>
        <fullName evidence="7">Peroxin 11C</fullName>
    </recommendedName>
</protein>
<accession>A0A9P4PRF0</accession>
<sequence>MSDKLPDQAVQAADKAIEQAKHAADRVKREAHAHGGVGVGGNAAAAVKQADRFVLRLNRLLATPGGLSAFLSTSNYILYVLAYLQPRASPLYTRLLAALKLSSSPVPLAADPNTPTPVAALAQLLSKCRTTLRLLGTLPLYAWLRSLMAGPKPGSDTVLHKIAVAQASSYFAYQLLENICVLADHGVVPASFVARLNRSEPTTTRLYTTAYRFWLVGVSCDFLRLAREAQNIGAKRAARGVEEKGVQVREEDEAIDRRWWMDAAIAAAWFPMALHFSNVTGGVPGWHAGWMGVCGLVAGGERMRGLWGATA</sequence>
<dbReference type="PANTHER" id="PTHR12652:SF25">
    <property type="entry name" value="MICROBODY (PEROXISOME) PROLIFERATION PROTEIN PEROXIN 11C (EUROFUNG)"/>
    <property type="match status" value="1"/>
</dbReference>
<dbReference type="OrthoDB" id="10005898at2759"/>
<dbReference type="GO" id="GO:0005778">
    <property type="term" value="C:peroxisomal membrane"/>
    <property type="evidence" value="ECO:0007669"/>
    <property type="project" value="UniProtKB-SubCell"/>
</dbReference>
<keyword evidence="3" id="KW-0576">Peroxisome</keyword>
<dbReference type="Pfam" id="PF05648">
    <property type="entry name" value="PEX11"/>
    <property type="match status" value="1"/>
</dbReference>
<dbReference type="AlphaFoldDB" id="A0A9P4PRF0"/>
<evidence type="ECO:0000313" key="6">
    <source>
        <dbReference type="Proteomes" id="UP000799764"/>
    </source>
</evidence>
<evidence type="ECO:0000313" key="5">
    <source>
        <dbReference type="EMBL" id="KAF2449041.1"/>
    </source>
</evidence>
<dbReference type="InterPro" id="IPR008733">
    <property type="entry name" value="PEX11"/>
</dbReference>
<evidence type="ECO:0008006" key="7">
    <source>
        <dbReference type="Google" id="ProtNLM"/>
    </source>
</evidence>
<dbReference type="PANTHER" id="PTHR12652">
    <property type="entry name" value="PEROXISOMAL BIOGENESIS FACTOR 11"/>
    <property type="match status" value="1"/>
</dbReference>
<name>A0A9P4PRF0_9PLEO</name>
<keyword evidence="1" id="KW-0962">Peroxisome biogenesis</keyword>